<dbReference type="AlphaFoldDB" id="A0AAC9LC71"/>
<protein>
    <submittedName>
        <fullName evidence="2">Uncharacterized protein</fullName>
    </submittedName>
</protein>
<proteinExistence type="predicted"/>
<dbReference type="Proteomes" id="UP000185511">
    <property type="component" value="Chromosome"/>
</dbReference>
<reference evidence="3" key="1">
    <citation type="submission" date="2016-06" db="EMBL/GenBank/DDBJ databases">
        <title>Complete genome sequence of Actinoalloteichus fjordicus DSM 46855 (=ADI127-17), type strain of the new species Actinoalloteichus fjordicus.</title>
        <authorList>
            <person name="Ruckert C."/>
            <person name="Nouioui I."/>
            <person name="Willmese J."/>
            <person name="van Wezel G."/>
            <person name="Klenk H.-P."/>
            <person name="Kalinowski J."/>
            <person name="Zotchev S.B."/>
        </authorList>
    </citation>
    <scope>NUCLEOTIDE SEQUENCE [LARGE SCALE GENOMIC DNA]</scope>
    <source>
        <strain evidence="3">ADI127-7</strain>
    </source>
</reference>
<keyword evidence="1" id="KW-1133">Transmembrane helix</keyword>
<organism evidence="2 3">
    <name type="scientific">Actinoalloteichus fjordicus</name>
    <dbReference type="NCBI Taxonomy" id="1612552"/>
    <lineage>
        <taxon>Bacteria</taxon>
        <taxon>Bacillati</taxon>
        <taxon>Actinomycetota</taxon>
        <taxon>Actinomycetes</taxon>
        <taxon>Pseudonocardiales</taxon>
        <taxon>Pseudonocardiaceae</taxon>
        <taxon>Actinoalloteichus</taxon>
    </lineage>
</organism>
<gene>
    <name evidence="2" type="ORF">UA74_07980</name>
</gene>
<accession>A0AAC9LC71</accession>
<keyword evidence="1" id="KW-0472">Membrane</keyword>
<keyword evidence="1" id="KW-0812">Transmembrane</keyword>
<sequence>MAVPDRPVHWSLVPLLAAPATVLGVVLLYFGQSALVPAVAGGVEGICGSPDCGLGIGVMLFLAGVASVLVALLLSVLLGRARARGGRELGLHLALRDAGAVTACVLLGYVIVSVLLWWMIG</sequence>
<feature type="transmembrane region" description="Helical" evidence="1">
    <location>
        <begin position="12"/>
        <end position="34"/>
    </location>
</feature>
<keyword evidence="3" id="KW-1185">Reference proteome</keyword>
<evidence type="ECO:0000313" key="3">
    <source>
        <dbReference type="Proteomes" id="UP000185511"/>
    </source>
</evidence>
<feature type="transmembrane region" description="Helical" evidence="1">
    <location>
        <begin position="54"/>
        <end position="78"/>
    </location>
</feature>
<evidence type="ECO:0000313" key="2">
    <source>
        <dbReference type="EMBL" id="APU13664.1"/>
    </source>
</evidence>
<dbReference type="RefSeq" id="WP_075739716.1">
    <property type="nucleotide sequence ID" value="NZ_CP016076.1"/>
</dbReference>
<feature type="transmembrane region" description="Helical" evidence="1">
    <location>
        <begin position="98"/>
        <end position="120"/>
    </location>
</feature>
<dbReference type="EMBL" id="CP016076">
    <property type="protein sequence ID" value="APU13664.1"/>
    <property type="molecule type" value="Genomic_DNA"/>
</dbReference>
<dbReference type="KEGG" id="acad:UA74_07980"/>
<name>A0AAC9LC71_9PSEU</name>
<evidence type="ECO:0000256" key="1">
    <source>
        <dbReference type="SAM" id="Phobius"/>
    </source>
</evidence>